<dbReference type="KEGG" id="rpne:NCTC8284_00624"/>
<dbReference type="EMBL" id="LR134405">
    <property type="protein sequence ID" value="VEH65479.1"/>
    <property type="molecule type" value="Genomic_DNA"/>
</dbReference>
<proteinExistence type="predicted"/>
<reference evidence="1 2" key="1">
    <citation type="submission" date="2018-12" db="EMBL/GenBank/DDBJ databases">
        <authorList>
            <consortium name="Pathogen Informatics"/>
        </authorList>
    </citation>
    <scope>NUCLEOTIDE SEQUENCE [LARGE SCALE GENOMIC DNA]</scope>
    <source>
        <strain evidence="1 2">NCTC8284</strain>
    </source>
</reference>
<evidence type="ECO:0000313" key="2">
    <source>
        <dbReference type="Proteomes" id="UP000278733"/>
    </source>
</evidence>
<accession>A0A448MK18</accession>
<organism evidence="1 2">
    <name type="scientific">Rodentibacter pneumotropicus</name>
    <dbReference type="NCBI Taxonomy" id="758"/>
    <lineage>
        <taxon>Bacteria</taxon>
        <taxon>Pseudomonadati</taxon>
        <taxon>Pseudomonadota</taxon>
        <taxon>Gammaproteobacteria</taxon>
        <taxon>Pasteurellales</taxon>
        <taxon>Pasteurellaceae</taxon>
        <taxon>Rodentibacter</taxon>
    </lineage>
</organism>
<sequence>MKWAKEDVTELMPKSRWRWARQKGEKMADQVYEFKQVTDILVLNDEQFDRF</sequence>
<gene>
    <name evidence="1" type="ORF">NCTC8284_00624</name>
</gene>
<dbReference type="Proteomes" id="UP000278733">
    <property type="component" value="Chromosome"/>
</dbReference>
<evidence type="ECO:0000313" key="1">
    <source>
        <dbReference type="EMBL" id="VEH65479.1"/>
    </source>
</evidence>
<name>A0A448MK18_9PAST</name>
<dbReference type="AlphaFoldDB" id="A0A448MK18"/>
<protein>
    <submittedName>
        <fullName evidence="1">Uncharacterized protein</fullName>
    </submittedName>
</protein>